<dbReference type="CDD" id="cd00567">
    <property type="entry name" value="ACAD"/>
    <property type="match status" value="1"/>
</dbReference>
<dbReference type="Pfam" id="PF02770">
    <property type="entry name" value="Acyl-CoA_dh_M"/>
    <property type="match status" value="1"/>
</dbReference>
<dbReference type="PANTHER" id="PTHR43884:SF19">
    <property type="entry name" value="ACYL-COA DEHYDROGENASE FADE4-RELATED"/>
    <property type="match status" value="1"/>
</dbReference>
<keyword evidence="5" id="KW-0560">Oxidoreductase</keyword>
<dbReference type="EMBL" id="JAVHUY010000013">
    <property type="protein sequence ID" value="MDQ7905950.1"/>
    <property type="molecule type" value="Genomic_DNA"/>
</dbReference>
<evidence type="ECO:0000313" key="10">
    <source>
        <dbReference type="Proteomes" id="UP001230908"/>
    </source>
</evidence>
<dbReference type="Gene3D" id="1.20.140.10">
    <property type="entry name" value="Butyryl-CoA Dehydrogenase, subunit A, domain 3"/>
    <property type="match status" value="1"/>
</dbReference>
<evidence type="ECO:0000256" key="6">
    <source>
        <dbReference type="SAM" id="MobiDB-lite"/>
    </source>
</evidence>
<feature type="domain" description="Acyl-CoA dehydrogenase/oxidase C-terminal" evidence="7">
    <location>
        <begin position="236"/>
        <end position="368"/>
    </location>
</feature>
<sequence>MNPTPGLRRLARLEREFGDPFEPDNPLGFNRILAADEAEAMFGRGEQALAEFGLNAEFVPSRLGGRLDRLDDLVEIMRSVYRRDPCLGLGYGASSFIAGVNIWLAGSPQQQRFAADLLCSGRRIAVAYHELAHGNDMAETECRAGIEPGRITLNGRKEVVTNIQRSEAFVLFARTAAQPGARSHAQLLIDKAALDRSRFGYLPRFRTMGMRGVQLGGIEFRDCRVPESSLMGRPGYGLETALRSFQITRTTLVSMFCGVLDTGLRVALRHSTGRRLYGGPVVDMPHVRSVIAGAYADLLAADCFASVATRALHVLPGETAIYAQAVKFFVSKILIRAMDELSEVLGAHFYVRDGEAAIFQKLLRDIQPAGFGHAARAACQVSLLSQLPLLARRSWPEPGIVPDELFVAGMALPPLAFGDLVVSAAGREGLSGALTSGIAACRPGLLRPDVAEIAEHFAADHQLLTESCRDLDVAALGISADPRAYGLVTRYVRVLVASACFETWRRATATDHTTFTKDQRWLAAVLHRLRAAAGNRPRSLPPELADFLVEEAAHRLTSRRGLCLGLLPFDTHRFRSDGETPWRPPTSTRPSSSLGSSSALPRT</sequence>
<accession>A0ABU0ZFY4</accession>
<keyword evidence="10" id="KW-1185">Reference proteome</keyword>
<protein>
    <submittedName>
        <fullName evidence="9">Acyl-CoA dehydrogenase family protein</fullName>
    </submittedName>
</protein>
<dbReference type="PANTHER" id="PTHR43884">
    <property type="entry name" value="ACYL-COA DEHYDROGENASE"/>
    <property type="match status" value="1"/>
</dbReference>
<evidence type="ECO:0000256" key="4">
    <source>
        <dbReference type="ARBA" id="ARBA00022827"/>
    </source>
</evidence>
<organism evidence="9 10">
    <name type="scientific">Phytohabitans maris</name>
    <dbReference type="NCBI Taxonomy" id="3071409"/>
    <lineage>
        <taxon>Bacteria</taxon>
        <taxon>Bacillati</taxon>
        <taxon>Actinomycetota</taxon>
        <taxon>Actinomycetes</taxon>
        <taxon>Micromonosporales</taxon>
        <taxon>Micromonosporaceae</taxon>
    </lineage>
</organism>
<proteinExistence type="inferred from homology"/>
<keyword evidence="4 5" id="KW-0274">FAD</keyword>
<comment type="similarity">
    <text evidence="2 5">Belongs to the acyl-CoA dehydrogenase family.</text>
</comment>
<feature type="region of interest" description="Disordered" evidence="6">
    <location>
        <begin position="577"/>
        <end position="603"/>
    </location>
</feature>
<comment type="caution">
    <text evidence="9">The sequence shown here is derived from an EMBL/GenBank/DDBJ whole genome shotgun (WGS) entry which is preliminary data.</text>
</comment>
<dbReference type="SUPFAM" id="SSF47203">
    <property type="entry name" value="Acyl-CoA dehydrogenase C-terminal domain-like"/>
    <property type="match status" value="1"/>
</dbReference>
<evidence type="ECO:0000259" key="8">
    <source>
        <dbReference type="Pfam" id="PF02770"/>
    </source>
</evidence>
<evidence type="ECO:0000313" key="9">
    <source>
        <dbReference type="EMBL" id="MDQ7905950.1"/>
    </source>
</evidence>
<dbReference type="InterPro" id="IPR037069">
    <property type="entry name" value="AcylCoA_DH/ox_N_sf"/>
</dbReference>
<evidence type="ECO:0000256" key="1">
    <source>
        <dbReference type="ARBA" id="ARBA00001974"/>
    </source>
</evidence>
<feature type="domain" description="Acyl-CoA oxidase/dehydrogenase middle" evidence="8">
    <location>
        <begin position="126"/>
        <end position="223"/>
    </location>
</feature>
<dbReference type="SUPFAM" id="SSF56645">
    <property type="entry name" value="Acyl-CoA dehydrogenase NM domain-like"/>
    <property type="match status" value="1"/>
</dbReference>
<evidence type="ECO:0000256" key="2">
    <source>
        <dbReference type="ARBA" id="ARBA00009347"/>
    </source>
</evidence>
<keyword evidence="3 5" id="KW-0285">Flavoprotein</keyword>
<dbReference type="InterPro" id="IPR009075">
    <property type="entry name" value="AcylCo_DH/oxidase_C"/>
</dbReference>
<evidence type="ECO:0000259" key="7">
    <source>
        <dbReference type="Pfam" id="PF00441"/>
    </source>
</evidence>
<feature type="compositionally biased region" description="Low complexity" evidence="6">
    <location>
        <begin position="585"/>
        <end position="603"/>
    </location>
</feature>
<reference evidence="9 10" key="1">
    <citation type="submission" date="2023-08" db="EMBL/GenBank/DDBJ databases">
        <title>Phytohabitans sansha sp. nov., isolated from marine sediment.</title>
        <authorList>
            <person name="Zhao Y."/>
            <person name="Yi K."/>
        </authorList>
    </citation>
    <scope>NUCLEOTIDE SEQUENCE [LARGE SCALE GENOMIC DNA]</scope>
    <source>
        <strain evidence="9 10">ZYX-F-186</strain>
    </source>
</reference>
<dbReference type="InterPro" id="IPR046373">
    <property type="entry name" value="Acyl-CoA_Oxase/DH_mid-dom_sf"/>
</dbReference>
<dbReference type="InterPro" id="IPR006091">
    <property type="entry name" value="Acyl-CoA_Oxase/DH_mid-dom"/>
</dbReference>
<dbReference type="RefSeq" id="WP_308713218.1">
    <property type="nucleotide sequence ID" value="NZ_JAVHUY010000013.1"/>
</dbReference>
<dbReference type="Gene3D" id="2.40.110.10">
    <property type="entry name" value="Butyryl-CoA Dehydrogenase, subunit A, domain 2"/>
    <property type="match status" value="1"/>
</dbReference>
<evidence type="ECO:0000256" key="5">
    <source>
        <dbReference type="RuleBase" id="RU362125"/>
    </source>
</evidence>
<gene>
    <name evidence="9" type="ORF">RB614_15665</name>
</gene>
<dbReference type="InterPro" id="IPR009100">
    <property type="entry name" value="AcylCoA_DH/oxidase_NM_dom_sf"/>
</dbReference>
<evidence type="ECO:0000256" key="3">
    <source>
        <dbReference type="ARBA" id="ARBA00022630"/>
    </source>
</evidence>
<dbReference type="Pfam" id="PF00441">
    <property type="entry name" value="Acyl-CoA_dh_1"/>
    <property type="match status" value="1"/>
</dbReference>
<dbReference type="Gene3D" id="1.10.540.10">
    <property type="entry name" value="Acyl-CoA dehydrogenase/oxidase, N-terminal domain"/>
    <property type="match status" value="1"/>
</dbReference>
<dbReference type="Proteomes" id="UP001230908">
    <property type="component" value="Unassembled WGS sequence"/>
</dbReference>
<comment type="cofactor">
    <cofactor evidence="1 5">
        <name>FAD</name>
        <dbReference type="ChEBI" id="CHEBI:57692"/>
    </cofactor>
</comment>
<name>A0ABU0ZFY4_9ACTN</name>
<dbReference type="InterPro" id="IPR036250">
    <property type="entry name" value="AcylCo_DH-like_C"/>
</dbReference>